<keyword evidence="1" id="KW-0343">GTPase activation</keyword>
<feature type="compositionally biased region" description="Acidic residues" evidence="2">
    <location>
        <begin position="761"/>
        <end position="780"/>
    </location>
</feature>
<dbReference type="GO" id="GO:0005096">
    <property type="term" value="F:GTPase activator activity"/>
    <property type="evidence" value="ECO:0007669"/>
    <property type="project" value="UniProtKB-KW"/>
</dbReference>
<feature type="compositionally biased region" description="Basic and acidic residues" evidence="2">
    <location>
        <begin position="391"/>
        <end position="405"/>
    </location>
</feature>
<feature type="region of interest" description="Disordered" evidence="2">
    <location>
        <begin position="387"/>
        <end position="410"/>
    </location>
</feature>
<dbReference type="Gene3D" id="1.10.555.10">
    <property type="entry name" value="Rho GTPase activation protein"/>
    <property type="match status" value="1"/>
</dbReference>
<dbReference type="PANTHER" id="PTHR12783">
    <property type="entry name" value="RALA BINDING PROTEIN 1 RALBP1"/>
    <property type="match status" value="1"/>
</dbReference>
<dbReference type="GO" id="GO:0007264">
    <property type="term" value="P:small GTPase-mediated signal transduction"/>
    <property type="evidence" value="ECO:0007669"/>
    <property type="project" value="InterPro"/>
</dbReference>
<feature type="compositionally biased region" description="Basic residues" evidence="2">
    <location>
        <begin position="55"/>
        <end position="68"/>
    </location>
</feature>
<dbReference type="InterPro" id="IPR049041">
    <property type="entry name" value="RalBP1-like_Ral-bd"/>
</dbReference>
<evidence type="ECO:0000256" key="1">
    <source>
        <dbReference type="ARBA" id="ARBA00022468"/>
    </source>
</evidence>
<dbReference type="SUPFAM" id="SSF48350">
    <property type="entry name" value="GTPase activation domain, GAP"/>
    <property type="match status" value="1"/>
</dbReference>
<feature type="compositionally biased region" description="Basic and acidic residues" evidence="2">
    <location>
        <begin position="10"/>
        <end position="29"/>
    </location>
</feature>
<evidence type="ECO:0000256" key="2">
    <source>
        <dbReference type="SAM" id="MobiDB-lite"/>
    </source>
</evidence>
<reference evidence="4" key="1">
    <citation type="submission" date="2022-08" db="UniProtKB">
        <authorList>
            <consortium name="EnsemblMetazoa"/>
        </authorList>
    </citation>
    <scope>IDENTIFICATION</scope>
    <source>
        <strain evidence="4">05x7-T-G4-1.051#20</strain>
    </source>
</reference>
<dbReference type="PANTHER" id="PTHR12783:SF5">
    <property type="entry name" value="RALA-BINDING PROTEIN 1"/>
    <property type="match status" value="1"/>
</dbReference>
<dbReference type="InterPro" id="IPR039767">
    <property type="entry name" value="RALBP1"/>
</dbReference>
<name>A0A8W8NJ77_MAGGI</name>
<protein>
    <recommendedName>
        <fullName evidence="3">Rho-GAP domain-containing protein</fullName>
    </recommendedName>
</protein>
<feature type="region of interest" description="Disordered" evidence="2">
    <location>
        <begin position="757"/>
        <end position="780"/>
    </location>
</feature>
<sequence length="839" mass="95337">MNPDSLEGSEEGKKRDLLGKKRDSKKGQKDQGYVKFDEEDSDTSQLTLDEVKSPSKVKKTKSFFKKQKPKEEKKDKDGKKDEKEKEKEVKKEEKDGKKHKTKGKKKSKHEPPAPAEPEEATKPIFGVPLSVAVERSPSHDGIDLPRLFRECVDYIEEHGLSCEGIYRISGVKSKIQMLKDCYNRGAPVYLEEHEPNIIASLLKQFLRELPEPVLTKALMGKFEEASVVRGEIARCDTFRRLINELPTCNRLLLSWMIVHMTHVIQREKENKMSLQNEKENKMSLQNVSIVLSPTMQISHRVLNVLFQSSSKLFSDVEIKKYKPPIKPTTSRWSLELPESLALMEEELQKQESLLNALHAEINAGSTDQEKEELLWEVQRIVTQLKRKIKQKQKETTEKKPTRESRPPTLAEEEELKLDLQVPVKQHAPPPPQQAPITQQEAPPTTETANQDVADTQVIPQGPEVKMKESVETVGTASDGGAGMESQIATANQEEESTAQTDQRKDGEEKMETITQRVEDSVDSGDVTAEVTEDPQKQGSALGVQIEEKIPETKITPILEVDVIPTDQDDGEKEETVRENEDKKEGQVTKDSGPETSGVQDKTAAGVKEEGDSSDDQFENTAEEILEAERGVAHTWTDDSEACVTDQEETRSEVKKVHQVKEVREKIEESGMEEVEAGEDEADGEPRHGDQSQNEEFENDGEFAYDDEMMTLLDEEQALILEEEELLAIERELRTKIDTEKHEIERLNQELDELKYLRQDSDVEEYSSESDSSYESEDEEDLQEILKQLIAKNEDQERKNAELCSKIHEERMICLDVKVQIRMIQQKQLESSLSIQAILG</sequence>
<feature type="compositionally biased region" description="Low complexity" evidence="2">
    <location>
        <begin position="434"/>
        <end position="448"/>
    </location>
</feature>
<dbReference type="InterPro" id="IPR008936">
    <property type="entry name" value="Rho_GTPase_activation_prot"/>
</dbReference>
<dbReference type="PROSITE" id="PS50238">
    <property type="entry name" value="RHOGAP"/>
    <property type="match status" value="1"/>
</dbReference>
<feature type="compositionally biased region" description="Acidic residues" evidence="2">
    <location>
        <begin position="669"/>
        <end position="682"/>
    </location>
</feature>
<feature type="compositionally biased region" description="Basic and acidic residues" evidence="2">
    <location>
        <begin position="647"/>
        <end position="668"/>
    </location>
</feature>
<evidence type="ECO:0000259" key="3">
    <source>
        <dbReference type="PROSITE" id="PS50238"/>
    </source>
</evidence>
<dbReference type="Pfam" id="PF20924">
    <property type="entry name" value="RLIP76_Ral-bd"/>
    <property type="match status" value="1"/>
</dbReference>
<dbReference type="Gene3D" id="1.20.58.90">
    <property type="match status" value="1"/>
</dbReference>
<feature type="compositionally biased region" description="Acidic residues" evidence="2">
    <location>
        <begin position="611"/>
        <end position="625"/>
    </location>
</feature>
<feature type="compositionally biased region" description="Basic and acidic residues" evidence="2">
    <location>
        <begin position="501"/>
        <end position="519"/>
    </location>
</feature>
<dbReference type="AlphaFoldDB" id="A0A8W8NJ77"/>
<feature type="compositionally biased region" description="Basic residues" evidence="2">
    <location>
        <begin position="97"/>
        <end position="108"/>
    </location>
</feature>
<dbReference type="GO" id="GO:0031267">
    <property type="term" value="F:small GTPase binding"/>
    <property type="evidence" value="ECO:0007669"/>
    <property type="project" value="InterPro"/>
</dbReference>
<accession>A0A8W8NJ77</accession>
<organism evidence="4 5">
    <name type="scientific">Magallana gigas</name>
    <name type="common">Pacific oyster</name>
    <name type="synonym">Crassostrea gigas</name>
    <dbReference type="NCBI Taxonomy" id="29159"/>
    <lineage>
        <taxon>Eukaryota</taxon>
        <taxon>Metazoa</taxon>
        <taxon>Spiralia</taxon>
        <taxon>Lophotrochozoa</taxon>
        <taxon>Mollusca</taxon>
        <taxon>Bivalvia</taxon>
        <taxon>Autobranchia</taxon>
        <taxon>Pteriomorphia</taxon>
        <taxon>Ostreida</taxon>
        <taxon>Ostreoidea</taxon>
        <taxon>Ostreidae</taxon>
        <taxon>Magallana</taxon>
    </lineage>
</organism>
<feature type="compositionally biased region" description="Basic and acidic residues" evidence="2">
    <location>
        <begin position="573"/>
        <end position="587"/>
    </location>
</feature>
<feature type="region of interest" description="Disordered" evidence="2">
    <location>
        <begin position="424"/>
        <end position="700"/>
    </location>
</feature>
<evidence type="ECO:0000313" key="4">
    <source>
        <dbReference type="EnsemblMetazoa" id="G7283.3:cds"/>
    </source>
</evidence>
<feature type="domain" description="Rho-GAP" evidence="3">
    <location>
        <begin position="127"/>
        <end position="354"/>
    </location>
</feature>
<dbReference type="Proteomes" id="UP000005408">
    <property type="component" value="Unassembled WGS sequence"/>
</dbReference>
<dbReference type="InterPro" id="IPR000198">
    <property type="entry name" value="RhoGAP_dom"/>
</dbReference>
<dbReference type="Pfam" id="PF00620">
    <property type="entry name" value="RhoGAP"/>
    <property type="match status" value="1"/>
</dbReference>
<dbReference type="EnsemblMetazoa" id="G7283.3">
    <property type="protein sequence ID" value="G7283.3:cds"/>
    <property type="gene ID" value="G7283"/>
</dbReference>
<feature type="compositionally biased region" description="Basic and acidic residues" evidence="2">
    <location>
        <begin position="69"/>
        <end position="96"/>
    </location>
</feature>
<keyword evidence="5" id="KW-1185">Reference proteome</keyword>
<feature type="region of interest" description="Disordered" evidence="2">
    <location>
        <begin position="1"/>
        <end position="123"/>
    </location>
</feature>
<proteinExistence type="predicted"/>
<evidence type="ECO:0000313" key="5">
    <source>
        <dbReference type="Proteomes" id="UP000005408"/>
    </source>
</evidence>
<dbReference type="SMART" id="SM00324">
    <property type="entry name" value="RhoGAP"/>
    <property type="match status" value="1"/>
</dbReference>